<proteinExistence type="inferred from homology"/>
<dbReference type="InterPro" id="IPR050480">
    <property type="entry name" value="CysZ-like"/>
</dbReference>
<evidence type="ECO:0000256" key="11">
    <source>
        <dbReference type="HAMAP-Rule" id="MF_00468"/>
    </source>
</evidence>
<evidence type="ECO:0000256" key="3">
    <source>
        <dbReference type="ARBA" id="ARBA00022475"/>
    </source>
</evidence>
<dbReference type="GO" id="GO:0000103">
    <property type="term" value="P:sulfate assimilation"/>
    <property type="evidence" value="ECO:0007669"/>
    <property type="project" value="InterPro"/>
</dbReference>
<dbReference type="HOGENOM" id="CLU_070331_1_0_6"/>
<sequence>MRKTLHSLPYFSANFENKRLNMSSVFNTPESQAGLGLQYFIHGWKLIFQRQLLPFVIFPILINALLMAGLIWLFFANIGGLLESLLPSWLEWLSVVLIPLIFLLILVGFYFAFTTLANFIAAPFNALLAEKVEQQLTGENLAEMRFTELLKDVPRMLAREWRKMLYSLPRLLALFILGFIPVLGQTVVPVLAFIFSAWLLAIQYCDYPFDNHKISFARMRNALREQRVMNFTFGALVSLFTVIPFINLVVMPVAVCGATAMWVGEYRNFFLDKTNDGLAYQKPSLQDKRQRGIVPKA</sequence>
<dbReference type="PATRIC" id="fig|1263832.3.peg.622"/>
<accession>W0R524</accession>
<dbReference type="GO" id="GO:0009675">
    <property type="term" value="F:high-affinity sulfate:proton symporter activity"/>
    <property type="evidence" value="ECO:0007669"/>
    <property type="project" value="TreeGrafter"/>
</dbReference>
<keyword evidence="7 11" id="KW-1133">Transmembrane helix</keyword>
<evidence type="ECO:0000256" key="9">
    <source>
        <dbReference type="ARBA" id="ARBA00023136"/>
    </source>
</evidence>
<gene>
    <name evidence="11" type="primary">cysZ</name>
    <name evidence="12" type="ORF">F544_6250</name>
</gene>
<keyword evidence="8 11" id="KW-0764">Sulfate transport</keyword>
<evidence type="ECO:0000256" key="5">
    <source>
        <dbReference type="ARBA" id="ARBA00022605"/>
    </source>
</evidence>
<dbReference type="NCBIfam" id="NF003433">
    <property type="entry name" value="PRK04949.1"/>
    <property type="match status" value="1"/>
</dbReference>
<keyword evidence="9 11" id="KW-0472">Membrane</keyword>
<comment type="subcellular location">
    <subcellularLocation>
        <location evidence="11">Cell inner membrane</location>
        <topology evidence="11">Multi-pass membrane protein</topology>
    </subcellularLocation>
    <subcellularLocation>
        <location evidence="1">Membrane</location>
        <topology evidence="1">Multi-pass membrane protein</topology>
    </subcellularLocation>
</comment>
<feature type="transmembrane region" description="Helical" evidence="11">
    <location>
        <begin position="190"/>
        <end position="209"/>
    </location>
</feature>
<feature type="transmembrane region" description="Helical" evidence="11">
    <location>
        <begin position="95"/>
        <end position="121"/>
    </location>
</feature>
<keyword evidence="2 11" id="KW-0813">Transport</keyword>
<evidence type="ECO:0000256" key="6">
    <source>
        <dbReference type="ARBA" id="ARBA00022692"/>
    </source>
</evidence>
<dbReference type="GO" id="GO:0005886">
    <property type="term" value="C:plasma membrane"/>
    <property type="evidence" value="ECO:0007669"/>
    <property type="project" value="UniProtKB-SubCell"/>
</dbReference>
<dbReference type="AlphaFoldDB" id="W0R524"/>
<evidence type="ECO:0000256" key="8">
    <source>
        <dbReference type="ARBA" id="ARBA00023032"/>
    </source>
</evidence>
<dbReference type="PANTHER" id="PTHR37468:SF1">
    <property type="entry name" value="SULFATE TRANSPORTER CYSZ"/>
    <property type="match status" value="1"/>
</dbReference>
<evidence type="ECO:0000256" key="10">
    <source>
        <dbReference type="ARBA" id="ARBA00023192"/>
    </source>
</evidence>
<dbReference type="GO" id="GO:0019344">
    <property type="term" value="P:cysteine biosynthetic process"/>
    <property type="evidence" value="ECO:0007669"/>
    <property type="project" value="UniProtKB-UniRule"/>
</dbReference>
<evidence type="ECO:0000313" key="13">
    <source>
        <dbReference type="Proteomes" id="UP000019086"/>
    </source>
</evidence>
<evidence type="ECO:0000313" key="12">
    <source>
        <dbReference type="EMBL" id="AHG85856.1"/>
    </source>
</evidence>
<evidence type="ECO:0000256" key="1">
    <source>
        <dbReference type="ARBA" id="ARBA00004141"/>
    </source>
</evidence>
<feature type="transmembrane region" description="Helical" evidence="11">
    <location>
        <begin position="52"/>
        <end position="75"/>
    </location>
</feature>
<reference evidence="12 13" key="1">
    <citation type="submission" date="2013-12" db="EMBL/GenBank/DDBJ databases">
        <title>Annotation of the Bibersteinia trehalosi USDA-ARS-USMARC-190 complete genome.</title>
        <authorList>
            <person name="Harhay G.P."/>
            <person name="McVey S."/>
            <person name="Clawson M.L."/>
            <person name="Bono J."/>
            <person name="Heaton M.P."/>
            <person name="Chitko-Mckown C.G."/>
            <person name="Harhay D.M."/>
            <person name="Smith T.P.L."/>
        </authorList>
    </citation>
    <scope>NUCLEOTIDE SEQUENCE [LARGE SCALE GENOMIC DNA]</scope>
    <source>
        <strain evidence="12 13">USDA-ARS-USMARC-190</strain>
    </source>
</reference>
<protein>
    <recommendedName>
        <fullName evidence="11">Sulfate transporter CysZ</fullName>
    </recommendedName>
</protein>
<feature type="transmembrane region" description="Helical" evidence="11">
    <location>
        <begin position="230"/>
        <end position="263"/>
    </location>
</feature>
<dbReference type="Proteomes" id="UP000019086">
    <property type="component" value="Chromosome"/>
</dbReference>
<comment type="similarity">
    <text evidence="11">Belongs to the CysZ family.</text>
</comment>
<keyword evidence="4 11" id="KW-0997">Cell inner membrane</keyword>
<dbReference type="HAMAP" id="MF_00468">
    <property type="entry name" value="CysZ"/>
    <property type="match status" value="1"/>
</dbReference>
<dbReference type="EMBL" id="CP006956">
    <property type="protein sequence ID" value="AHG85856.1"/>
    <property type="molecule type" value="Genomic_DNA"/>
</dbReference>
<evidence type="ECO:0000256" key="7">
    <source>
        <dbReference type="ARBA" id="ARBA00022989"/>
    </source>
</evidence>
<evidence type="ECO:0000256" key="4">
    <source>
        <dbReference type="ARBA" id="ARBA00022519"/>
    </source>
</evidence>
<dbReference type="InterPro" id="IPR022985">
    <property type="entry name" value="Sulfate_CysZ"/>
</dbReference>
<keyword evidence="10 11" id="KW-0198">Cysteine biosynthesis</keyword>
<keyword evidence="6 11" id="KW-0812">Transmembrane</keyword>
<keyword evidence="5 11" id="KW-0028">Amino-acid biosynthesis</keyword>
<dbReference type="KEGG" id="btra:F544_6250"/>
<dbReference type="PANTHER" id="PTHR37468">
    <property type="entry name" value="SULFATE TRANSPORTER CYSZ"/>
    <property type="match status" value="1"/>
</dbReference>
<keyword evidence="3 11" id="KW-1003">Cell membrane</keyword>
<evidence type="ECO:0000256" key="2">
    <source>
        <dbReference type="ARBA" id="ARBA00022448"/>
    </source>
</evidence>
<dbReference type="InterPro" id="IPR059112">
    <property type="entry name" value="CysZ/EI24"/>
</dbReference>
<organism evidence="12 13">
    <name type="scientific">Bibersteinia trehalosi USDA-ARS-USMARC-190</name>
    <dbReference type="NCBI Taxonomy" id="1263832"/>
    <lineage>
        <taxon>Bacteria</taxon>
        <taxon>Pseudomonadati</taxon>
        <taxon>Pseudomonadota</taxon>
        <taxon>Gammaproteobacteria</taxon>
        <taxon>Pasteurellales</taxon>
        <taxon>Pasteurellaceae</taxon>
        <taxon>Bibersteinia</taxon>
    </lineage>
</organism>
<name>W0R524_BIBTR</name>
<dbReference type="Pfam" id="PF07264">
    <property type="entry name" value="EI24"/>
    <property type="match status" value="1"/>
</dbReference>
<comment type="function">
    <text evidence="11">High affinity, high specificity proton-dependent sulfate transporter, which mediates sulfate uptake. Provides the sulfur source for the cysteine synthesis pathway.</text>
</comment>